<dbReference type="GO" id="GO:0031419">
    <property type="term" value="F:cobalamin binding"/>
    <property type="evidence" value="ECO:0007669"/>
    <property type="project" value="InterPro"/>
</dbReference>
<dbReference type="AlphaFoldDB" id="A0A1M6IQ80"/>
<dbReference type="Gene3D" id="3.40.50.280">
    <property type="entry name" value="Cobalamin-binding domain"/>
    <property type="match status" value="1"/>
</dbReference>
<dbReference type="FunFam" id="3.40.50.280:FF:000003">
    <property type="entry name" value="Dimethylamine methyltransferase corrinoid protein"/>
    <property type="match status" value="1"/>
</dbReference>
<organism evidence="6 7">
    <name type="scientific">Dethiosulfatibacter aminovorans DSM 17477</name>
    <dbReference type="NCBI Taxonomy" id="1121476"/>
    <lineage>
        <taxon>Bacteria</taxon>
        <taxon>Bacillati</taxon>
        <taxon>Bacillota</taxon>
        <taxon>Tissierellia</taxon>
        <taxon>Dethiosulfatibacter</taxon>
    </lineage>
</organism>
<gene>
    <name evidence="6" type="ORF">SAMN02745751_02393</name>
</gene>
<evidence type="ECO:0000256" key="3">
    <source>
        <dbReference type="ARBA" id="ARBA00023285"/>
    </source>
</evidence>
<evidence type="ECO:0000313" key="7">
    <source>
        <dbReference type="Proteomes" id="UP000184052"/>
    </source>
</evidence>
<dbReference type="EMBL" id="FQZL01000018">
    <property type="protein sequence ID" value="SHJ36592.1"/>
    <property type="molecule type" value="Genomic_DNA"/>
</dbReference>
<dbReference type="STRING" id="1121476.SAMN02745751_02393"/>
<dbReference type="InterPro" id="IPR050554">
    <property type="entry name" value="Met_Synthase/Corrinoid"/>
</dbReference>
<dbReference type="InterPro" id="IPR003759">
    <property type="entry name" value="Cbl-bd_cap"/>
</dbReference>
<keyword evidence="2" id="KW-0479">Metal-binding</keyword>
<dbReference type="PROSITE" id="PS51337">
    <property type="entry name" value="B12_BINDING_NTER"/>
    <property type="match status" value="1"/>
</dbReference>
<evidence type="ECO:0000259" key="5">
    <source>
        <dbReference type="PROSITE" id="PS51337"/>
    </source>
</evidence>
<dbReference type="GO" id="GO:0032259">
    <property type="term" value="P:methylation"/>
    <property type="evidence" value="ECO:0007669"/>
    <property type="project" value="UniProtKB-KW"/>
</dbReference>
<dbReference type="RefSeq" id="WP_073049817.1">
    <property type="nucleotide sequence ID" value="NZ_FQZL01000018.1"/>
</dbReference>
<comment type="similarity">
    <text evidence="1">Belongs to the methylamine corrinoid protein family.</text>
</comment>
<keyword evidence="3" id="KW-0170">Cobalt</keyword>
<dbReference type="Proteomes" id="UP000184052">
    <property type="component" value="Unassembled WGS sequence"/>
</dbReference>
<dbReference type="OrthoDB" id="9803687at2"/>
<dbReference type="InterPro" id="IPR006158">
    <property type="entry name" value="Cobalamin-bd"/>
</dbReference>
<dbReference type="SUPFAM" id="SSF47644">
    <property type="entry name" value="Methionine synthase domain"/>
    <property type="match status" value="1"/>
</dbReference>
<dbReference type="CDD" id="cd02070">
    <property type="entry name" value="corrinoid_protein_B12-BD"/>
    <property type="match status" value="1"/>
</dbReference>
<dbReference type="PANTHER" id="PTHR45833">
    <property type="entry name" value="METHIONINE SYNTHASE"/>
    <property type="match status" value="1"/>
</dbReference>
<dbReference type="InterPro" id="IPR036724">
    <property type="entry name" value="Cobalamin-bd_sf"/>
</dbReference>
<dbReference type="GO" id="GO:0005829">
    <property type="term" value="C:cytosol"/>
    <property type="evidence" value="ECO:0007669"/>
    <property type="project" value="TreeGrafter"/>
</dbReference>
<keyword evidence="6" id="KW-0489">Methyltransferase</keyword>
<reference evidence="6 7" key="1">
    <citation type="submission" date="2016-11" db="EMBL/GenBank/DDBJ databases">
        <authorList>
            <person name="Jaros S."/>
            <person name="Januszkiewicz K."/>
            <person name="Wedrychowicz H."/>
        </authorList>
    </citation>
    <scope>NUCLEOTIDE SEQUENCE [LARGE SCALE GENOMIC DNA]</scope>
    <source>
        <strain evidence="6 7">DSM 17477</strain>
    </source>
</reference>
<dbReference type="GO" id="GO:0046872">
    <property type="term" value="F:metal ion binding"/>
    <property type="evidence" value="ECO:0007669"/>
    <property type="project" value="UniProtKB-KW"/>
</dbReference>
<dbReference type="Pfam" id="PF02607">
    <property type="entry name" value="B12-binding_2"/>
    <property type="match status" value="1"/>
</dbReference>
<dbReference type="GO" id="GO:0008705">
    <property type="term" value="F:methionine synthase activity"/>
    <property type="evidence" value="ECO:0007669"/>
    <property type="project" value="TreeGrafter"/>
</dbReference>
<keyword evidence="6" id="KW-0808">Transferase</keyword>
<evidence type="ECO:0000256" key="1">
    <source>
        <dbReference type="ARBA" id="ARBA00010854"/>
    </source>
</evidence>
<dbReference type="Gene3D" id="1.10.1240.10">
    <property type="entry name" value="Methionine synthase domain"/>
    <property type="match status" value="1"/>
</dbReference>
<name>A0A1M6IQ80_9FIRM</name>
<sequence>MNNMYEQITESLIKGRYTEVAELTQKALDEGYEPKEIINEALLTGMNEVGELFSDGEMFVPEVLVAAKAMASGMDLLKPLLKEGDVTSAGKCIFCTVKGDLHDIGKKLVAMMLEGAGYEIVDLGVDVGPEAIIEAVKEHQPDIIGMSAMLTTTMMSMKETVEALKENGMYDKLQVMIGGAPVSTNYADQIGASFSADAAAAVDLANRLMA</sequence>
<dbReference type="InterPro" id="IPR036594">
    <property type="entry name" value="Meth_synthase_dom"/>
</dbReference>
<dbReference type="GO" id="GO:0050667">
    <property type="term" value="P:homocysteine metabolic process"/>
    <property type="evidence" value="ECO:0007669"/>
    <property type="project" value="TreeGrafter"/>
</dbReference>
<evidence type="ECO:0000256" key="2">
    <source>
        <dbReference type="ARBA" id="ARBA00022723"/>
    </source>
</evidence>
<proteinExistence type="inferred from homology"/>
<evidence type="ECO:0000313" key="6">
    <source>
        <dbReference type="EMBL" id="SHJ36592.1"/>
    </source>
</evidence>
<dbReference type="PANTHER" id="PTHR45833:SF1">
    <property type="entry name" value="METHIONINE SYNTHASE"/>
    <property type="match status" value="1"/>
</dbReference>
<accession>A0A1M6IQ80</accession>
<dbReference type="SUPFAM" id="SSF52242">
    <property type="entry name" value="Cobalamin (vitamin B12)-binding domain"/>
    <property type="match status" value="1"/>
</dbReference>
<evidence type="ECO:0000259" key="4">
    <source>
        <dbReference type="PROSITE" id="PS51332"/>
    </source>
</evidence>
<dbReference type="PROSITE" id="PS51332">
    <property type="entry name" value="B12_BINDING"/>
    <property type="match status" value="1"/>
</dbReference>
<feature type="domain" description="B12-binding" evidence="4">
    <location>
        <begin position="89"/>
        <end position="210"/>
    </location>
</feature>
<dbReference type="Pfam" id="PF02310">
    <property type="entry name" value="B12-binding"/>
    <property type="match status" value="1"/>
</dbReference>
<dbReference type="SMART" id="SM01018">
    <property type="entry name" value="B12-binding_2"/>
    <property type="match status" value="1"/>
</dbReference>
<dbReference type="GO" id="GO:0046653">
    <property type="term" value="P:tetrahydrofolate metabolic process"/>
    <property type="evidence" value="ECO:0007669"/>
    <property type="project" value="TreeGrafter"/>
</dbReference>
<keyword evidence="7" id="KW-1185">Reference proteome</keyword>
<feature type="domain" description="B12-binding N-terminal" evidence="5">
    <location>
        <begin position="1"/>
        <end position="89"/>
    </location>
</feature>
<protein>
    <submittedName>
        <fullName evidence="6">5-methyltetrahydrofolate--homocysteine methyltransferase</fullName>
    </submittedName>
</protein>